<keyword evidence="2" id="KW-1185">Reference proteome</keyword>
<dbReference type="SUPFAM" id="SSF54637">
    <property type="entry name" value="Thioesterase/thiol ester dehydrase-isomerase"/>
    <property type="match status" value="1"/>
</dbReference>
<evidence type="ECO:0000313" key="2">
    <source>
        <dbReference type="Proteomes" id="UP000032803"/>
    </source>
</evidence>
<evidence type="ECO:0008006" key="3">
    <source>
        <dbReference type="Google" id="ProtNLM"/>
    </source>
</evidence>
<dbReference type="Proteomes" id="UP000032803">
    <property type="component" value="Chromosome I"/>
</dbReference>
<sequence length="156" mass="17930">MKPFTRFKLFLWTFGRFQIPLIGYLGPKLIKLNDQAIVVKIPLTRRSKNHLKSMYFGALAVGADLAGGMHSFYHAKQARLNVSVVFKSFKAQFLRRPEKDVYFVCNQGDIVKAMIEESKVKQERINKPIEIKALINYPDNPEEVATFILELSIKVI</sequence>
<dbReference type="PATRIC" id="fig|449.7.peg.408"/>
<dbReference type="KEGG" id="lha:LHA_0406"/>
<dbReference type="RefSeq" id="WP_045105032.1">
    <property type="nucleotide sequence ID" value="NZ_LN681225.1"/>
</dbReference>
<dbReference type="EMBL" id="LN681225">
    <property type="protein sequence ID" value="CEK09508.1"/>
    <property type="molecule type" value="Genomic_DNA"/>
</dbReference>
<dbReference type="HOGENOM" id="CLU_137926_0_0_6"/>
<name>A0A0A8UL98_LEGHA</name>
<proteinExistence type="predicted"/>
<reference evidence="2" key="1">
    <citation type="submission" date="2014-09" db="EMBL/GenBank/DDBJ databases">
        <authorList>
            <person name="Gomez-Valero L."/>
        </authorList>
    </citation>
    <scope>NUCLEOTIDE SEQUENCE [LARGE SCALE GENOMIC DNA]</scope>
    <source>
        <strain evidence="2">ATCC35250</strain>
    </source>
</reference>
<dbReference type="Gene3D" id="3.10.129.10">
    <property type="entry name" value="Hotdog Thioesterase"/>
    <property type="match status" value="1"/>
</dbReference>
<organism evidence="1 2">
    <name type="scientific">Legionella hackeliae</name>
    <dbReference type="NCBI Taxonomy" id="449"/>
    <lineage>
        <taxon>Bacteria</taxon>
        <taxon>Pseudomonadati</taxon>
        <taxon>Pseudomonadota</taxon>
        <taxon>Gammaproteobacteria</taxon>
        <taxon>Legionellales</taxon>
        <taxon>Legionellaceae</taxon>
        <taxon>Legionella</taxon>
    </lineage>
</organism>
<dbReference type="OrthoDB" id="9813017at2"/>
<dbReference type="STRING" id="449.LHA_0406"/>
<evidence type="ECO:0000313" key="1">
    <source>
        <dbReference type="EMBL" id="CEK09508.1"/>
    </source>
</evidence>
<accession>A0A0A8UL98</accession>
<gene>
    <name evidence="1" type="ORF">LHA_0406</name>
</gene>
<dbReference type="AlphaFoldDB" id="A0A0A8UL98"/>
<dbReference type="InterPro" id="IPR029069">
    <property type="entry name" value="HotDog_dom_sf"/>
</dbReference>
<protein>
    <recommendedName>
        <fullName evidence="3">Aromatic compounds catabolism</fullName>
    </recommendedName>
</protein>